<gene>
    <name evidence="1" type="ordered locus">Clocl_1614</name>
</gene>
<accession>G8M2Y0</accession>
<reference evidence="2" key="1">
    <citation type="submission" date="2011-12" db="EMBL/GenBank/DDBJ databases">
        <title>Complete sequence of Clostridium clariflavum DSM 19732.</title>
        <authorList>
            <consortium name="US DOE Joint Genome Institute"/>
            <person name="Lucas S."/>
            <person name="Han J."/>
            <person name="Lapidus A."/>
            <person name="Cheng J.-F."/>
            <person name="Goodwin L."/>
            <person name="Pitluck S."/>
            <person name="Peters L."/>
            <person name="Teshima H."/>
            <person name="Detter J.C."/>
            <person name="Han C."/>
            <person name="Tapia R."/>
            <person name="Land M."/>
            <person name="Hauser L."/>
            <person name="Kyrpides N."/>
            <person name="Ivanova N."/>
            <person name="Pagani I."/>
            <person name="Kitzmiller T."/>
            <person name="Lynd L."/>
            <person name="Izquierdo J."/>
            <person name="Woyke T."/>
        </authorList>
    </citation>
    <scope>NUCLEOTIDE SEQUENCE [LARGE SCALE GENOMIC DNA]</scope>
    <source>
        <strain evidence="2">DSM 19732 / NBRC 101661 / EBR45</strain>
    </source>
</reference>
<evidence type="ECO:0000313" key="2">
    <source>
        <dbReference type="Proteomes" id="UP000005435"/>
    </source>
</evidence>
<name>G8M2Y0_ACECE</name>
<proteinExistence type="predicted"/>
<sequence precursor="true">MMAAGREAIEAAILRGIIDPKILSEIGEAAAAEATTIMKMLYEEDAFAEQGLKLSGDALNNWKDNIWSIEDAKMRGMIIESFLSKTDYSTWGFMGRESGGYWKGFDFADDFSGTISSIKTLDPRLSSYAADDGYSAIKGYIDELYDLGEVTMADGQVVAKKILDVRVPAGTIGNVARDRLMNYINNTYNGTIGLVIKEF</sequence>
<dbReference type="Gene3D" id="3.40.1350.110">
    <property type="match status" value="1"/>
</dbReference>
<dbReference type="AlphaFoldDB" id="G8M2Y0"/>
<dbReference type="Proteomes" id="UP000005435">
    <property type="component" value="Chromosome"/>
</dbReference>
<dbReference type="EMBL" id="CP003065">
    <property type="protein sequence ID" value="AEV68244.1"/>
    <property type="molecule type" value="Genomic_DNA"/>
</dbReference>
<evidence type="ECO:0000313" key="1">
    <source>
        <dbReference type="EMBL" id="AEV68244.1"/>
    </source>
</evidence>
<organism evidence="1 2">
    <name type="scientific">Acetivibrio clariflavus (strain DSM 19732 / NBRC 101661 / EBR45)</name>
    <name type="common">Clostridium clariflavum</name>
    <dbReference type="NCBI Taxonomy" id="720554"/>
    <lineage>
        <taxon>Bacteria</taxon>
        <taxon>Bacillati</taxon>
        <taxon>Bacillota</taxon>
        <taxon>Clostridia</taxon>
        <taxon>Eubacteriales</taxon>
        <taxon>Oscillospiraceae</taxon>
        <taxon>Acetivibrio</taxon>
    </lineage>
</organism>
<dbReference type="KEGG" id="ccl:Clocl_1614"/>
<keyword evidence="2" id="KW-1185">Reference proteome</keyword>
<dbReference type="HOGENOM" id="CLU_1370098_0_0_9"/>
<protein>
    <submittedName>
        <fullName evidence="1">Uncharacterized protein</fullName>
    </submittedName>
</protein>
<reference evidence="1 2" key="2">
    <citation type="journal article" date="2012" name="Stand. Genomic Sci.">
        <title>Complete Genome Sequence of Clostridium clariflavum DSM 19732.</title>
        <authorList>
            <person name="Izquierdo J.A."/>
            <person name="Goodwin L."/>
            <person name="Davenport K.W."/>
            <person name="Teshima H."/>
            <person name="Bruce D."/>
            <person name="Detter C."/>
            <person name="Tapia R."/>
            <person name="Han S."/>
            <person name="Land M."/>
            <person name="Hauser L."/>
            <person name="Jeffries C.D."/>
            <person name="Han J."/>
            <person name="Pitluck S."/>
            <person name="Nolan M."/>
            <person name="Chen A."/>
            <person name="Huntemann M."/>
            <person name="Mavromatis K."/>
            <person name="Mikhailova N."/>
            <person name="Liolios K."/>
            <person name="Woyke T."/>
            <person name="Lynd L.R."/>
        </authorList>
    </citation>
    <scope>NUCLEOTIDE SEQUENCE [LARGE SCALE GENOMIC DNA]</scope>
    <source>
        <strain evidence="2">DSM 19732 / NBRC 101661 / EBR45</strain>
    </source>
</reference>